<dbReference type="GO" id="GO:0005634">
    <property type="term" value="C:nucleus"/>
    <property type="evidence" value="ECO:0007669"/>
    <property type="project" value="TreeGrafter"/>
</dbReference>
<dbReference type="PANTHER" id="PTHR46472">
    <property type="entry name" value="NUCLEOREDOXIN"/>
    <property type="match status" value="1"/>
</dbReference>
<keyword evidence="1" id="KW-0472">Membrane</keyword>
<dbReference type="GO" id="GO:0004791">
    <property type="term" value="F:thioredoxin-disulfide reductase (NADPH) activity"/>
    <property type="evidence" value="ECO:0007669"/>
    <property type="project" value="TreeGrafter"/>
</dbReference>
<dbReference type="SUPFAM" id="SSF52833">
    <property type="entry name" value="Thioredoxin-like"/>
    <property type="match status" value="1"/>
</dbReference>
<dbReference type="OrthoDB" id="409136at2759"/>
<dbReference type="EMBL" id="JAEHOE010000006">
    <property type="protein sequence ID" value="KAG2499508.1"/>
    <property type="molecule type" value="Genomic_DNA"/>
</dbReference>
<dbReference type="PANTHER" id="PTHR46472:SF1">
    <property type="entry name" value="NUCLEOREDOXIN"/>
    <property type="match status" value="1"/>
</dbReference>
<sequence length="119" mass="13465">MLTALGKPFEVVFVSSDQTQTEFDAYYGEMPWMAIPYAEQGHRHGLARRFSVMGIPTLVILSPEGHVLNTNARAALIRDPEASRFPWEGEEERPAFSLLPIFAMVVVAWLIANWLFGRK</sequence>
<dbReference type="Pfam" id="PF13905">
    <property type="entry name" value="Thioredoxin_8"/>
    <property type="match status" value="1"/>
</dbReference>
<keyword evidence="1" id="KW-1133">Transmembrane helix</keyword>
<comment type="caution">
    <text evidence="3">The sequence shown here is derived from an EMBL/GenBank/DDBJ whole genome shotgun (WGS) entry which is preliminary data.</text>
</comment>
<dbReference type="AlphaFoldDB" id="A0A835YE01"/>
<keyword evidence="1" id="KW-0812">Transmembrane</keyword>
<evidence type="ECO:0000259" key="2">
    <source>
        <dbReference type="Pfam" id="PF13905"/>
    </source>
</evidence>
<reference evidence="3" key="1">
    <citation type="journal article" date="2020" name="bioRxiv">
        <title>Comparative genomics of Chlamydomonas.</title>
        <authorList>
            <person name="Craig R.J."/>
            <person name="Hasan A.R."/>
            <person name="Ness R.W."/>
            <person name="Keightley P.D."/>
        </authorList>
    </citation>
    <scope>NUCLEOTIDE SEQUENCE</scope>
    <source>
        <strain evidence="3">CCAP 11/70</strain>
    </source>
</reference>
<feature type="transmembrane region" description="Helical" evidence="1">
    <location>
        <begin position="95"/>
        <end position="116"/>
    </location>
</feature>
<protein>
    <recommendedName>
        <fullName evidence="2">Thioredoxin-like fold domain-containing protein</fullName>
    </recommendedName>
</protein>
<dbReference type="InterPro" id="IPR036249">
    <property type="entry name" value="Thioredoxin-like_sf"/>
</dbReference>
<evidence type="ECO:0000313" key="3">
    <source>
        <dbReference type="EMBL" id="KAG2499508.1"/>
    </source>
</evidence>
<keyword evidence="4" id="KW-1185">Reference proteome</keyword>
<accession>A0A835YE01</accession>
<organism evidence="3 4">
    <name type="scientific">Edaphochlamys debaryana</name>
    <dbReference type="NCBI Taxonomy" id="47281"/>
    <lineage>
        <taxon>Eukaryota</taxon>
        <taxon>Viridiplantae</taxon>
        <taxon>Chlorophyta</taxon>
        <taxon>core chlorophytes</taxon>
        <taxon>Chlorophyceae</taxon>
        <taxon>CS clade</taxon>
        <taxon>Chlamydomonadales</taxon>
        <taxon>Chlamydomonadales incertae sedis</taxon>
        <taxon>Edaphochlamys</taxon>
    </lineage>
</organism>
<evidence type="ECO:0000313" key="4">
    <source>
        <dbReference type="Proteomes" id="UP000612055"/>
    </source>
</evidence>
<dbReference type="Gene3D" id="3.40.30.10">
    <property type="entry name" value="Glutaredoxin"/>
    <property type="match status" value="1"/>
</dbReference>
<dbReference type="GO" id="GO:0030178">
    <property type="term" value="P:negative regulation of Wnt signaling pathway"/>
    <property type="evidence" value="ECO:0007669"/>
    <property type="project" value="TreeGrafter"/>
</dbReference>
<feature type="domain" description="Thioredoxin-like fold" evidence="2">
    <location>
        <begin position="6"/>
        <end position="67"/>
    </location>
</feature>
<proteinExistence type="predicted"/>
<evidence type="ECO:0000256" key="1">
    <source>
        <dbReference type="SAM" id="Phobius"/>
    </source>
</evidence>
<dbReference type="Proteomes" id="UP000612055">
    <property type="component" value="Unassembled WGS sequence"/>
</dbReference>
<dbReference type="GO" id="GO:0031397">
    <property type="term" value="P:negative regulation of protein ubiquitination"/>
    <property type="evidence" value="ECO:0007669"/>
    <property type="project" value="TreeGrafter"/>
</dbReference>
<dbReference type="InterPro" id="IPR012336">
    <property type="entry name" value="Thioredoxin-like_fold"/>
</dbReference>
<name>A0A835YE01_9CHLO</name>
<gene>
    <name evidence="3" type="ORF">HYH03_002455</name>
</gene>